<dbReference type="Pfam" id="PF00175">
    <property type="entry name" value="NAD_binding_1"/>
    <property type="match status" value="1"/>
</dbReference>
<dbReference type="Pfam" id="PF02771">
    <property type="entry name" value="Acyl-CoA_dh_N"/>
    <property type="match status" value="1"/>
</dbReference>
<dbReference type="Proteomes" id="UP001497623">
    <property type="component" value="Unassembled WGS sequence"/>
</dbReference>
<feature type="binding site" evidence="6">
    <location>
        <position position="649"/>
    </location>
    <ligand>
        <name>FAD</name>
        <dbReference type="ChEBI" id="CHEBI:57692"/>
    </ligand>
</feature>
<dbReference type="AlphaFoldDB" id="A0AAV2QSB9"/>
<keyword evidence="3 6" id="KW-0285">Flavoprotein</keyword>
<evidence type="ECO:0000256" key="4">
    <source>
        <dbReference type="ARBA" id="ARBA00022827"/>
    </source>
</evidence>
<dbReference type="SUPFAM" id="SSF47203">
    <property type="entry name" value="Acyl-CoA dehydrogenase C-terminal domain-like"/>
    <property type="match status" value="1"/>
</dbReference>
<evidence type="ECO:0000256" key="5">
    <source>
        <dbReference type="ARBA" id="ARBA00023002"/>
    </source>
</evidence>
<feature type="non-terminal residue" evidence="9">
    <location>
        <position position="832"/>
    </location>
</feature>
<dbReference type="Gene3D" id="3.40.50.80">
    <property type="entry name" value="Nucleotide-binding domain of ferredoxin-NADP reductase (FNR) module"/>
    <property type="match status" value="1"/>
</dbReference>
<dbReference type="PRINTS" id="PR00406">
    <property type="entry name" value="CYTB5RDTASE"/>
</dbReference>
<dbReference type="SUPFAM" id="SSF52343">
    <property type="entry name" value="Ferredoxin reductase-like, C-terminal NADP-linked domain"/>
    <property type="match status" value="1"/>
</dbReference>
<comment type="similarity">
    <text evidence="2">Belongs to the acyl-CoA dehydrogenase family.</text>
</comment>
<feature type="domain" description="FAD-binding FR-type" evidence="8">
    <location>
        <begin position="570"/>
        <end position="673"/>
    </location>
</feature>
<feature type="binding site" evidence="6">
    <location>
        <position position="639"/>
    </location>
    <ligand>
        <name>FAD</name>
        <dbReference type="ChEBI" id="CHEBI:57692"/>
    </ligand>
</feature>
<dbReference type="InterPro" id="IPR009100">
    <property type="entry name" value="AcylCoA_DH/oxidase_NM_dom_sf"/>
</dbReference>
<dbReference type="InterPro" id="IPR008333">
    <property type="entry name" value="Cbr1-like_FAD-bd_dom"/>
</dbReference>
<dbReference type="InterPro" id="IPR037069">
    <property type="entry name" value="AcylCoA_DH/ox_N_sf"/>
</dbReference>
<keyword evidence="4 6" id="KW-0274">FAD</keyword>
<evidence type="ECO:0000313" key="10">
    <source>
        <dbReference type="Proteomes" id="UP001497623"/>
    </source>
</evidence>
<dbReference type="InterPro" id="IPR009075">
    <property type="entry name" value="AcylCo_DH/oxidase_C"/>
</dbReference>
<dbReference type="Gene3D" id="1.20.140.10">
    <property type="entry name" value="Butyryl-CoA Dehydrogenase, subunit A, domain 3"/>
    <property type="match status" value="1"/>
</dbReference>
<organism evidence="9 10">
    <name type="scientific">Meganyctiphanes norvegica</name>
    <name type="common">Northern krill</name>
    <name type="synonym">Thysanopoda norvegica</name>
    <dbReference type="NCBI Taxonomy" id="48144"/>
    <lineage>
        <taxon>Eukaryota</taxon>
        <taxon>Metazoa</taxon>
        <taxon>Ecdysozoa</taxon>
        <taxon>Arthropoda</taxon>
        <taxon>Crustacea</taxon>
        <taxon>Multicrustacea</taxon>
        <taxon>Malacostraca</taxon>
        <taxon>Eumalacostraca</taxon>
        <taxon>Eucarida</taxon>
        <taxon>Euphausiacea</taxon>
        <taxon>Euphausiidae</taxon>
        <taxon>Meganyctiphanes</taxon>
    </lineage>
</organism>
<dbReference type="EMBL" id="CAXKWB010010904">
    <property type="protein sequence ID" value="CAL4099556.1"/>
    <property type="molecule type" value="Genomic_DNA"/>
</dbReference>
<dbReference type="InterPro" id="IPR046373">
    <property type="entry name" value="Acyl-CoA_Oxase/DH_mid-dom_sf"/>
</dbReference>
<evidence type="ECO:0000256" key="7">
    <source>
        <dbReference type="SAM" id="MobiDB-lite"/>
    </source>
</evidence>
<dbReference type="InterPro" id="IPR017938">
    <property type="entry name" value="Riboflavin_synthase-like_b-brl"/>
</dbReference>
<evidence type="ECO:0000256" key="2">
    <source>
        <dbReference type="ARBA" id="ARBA00009347"/>
    </source>
</evidence>
<keyword evidence="5" id="KW-0560">Oxidoreductase</keyword>
<dbReference type="SUPFAM" id="SSF63380">
    <property type="entry name" value="Riboflavin synthase domain-like"/>
    <property type="match status" value="1"/>
</dbReference>
<dbReference type="Gene3D" id="2.40.30.10">
    <property type="entry name" value="Translation factors"/>
    <property type="match status" value="1"/>
</dbReference>
<dbReference type="InterPro" id="IPR001433">
    <property type="entry name" value="OxRdtase_FAD/NAD-bd"/>
</dbReference>
<dbReference type="PANTHER" id="PTHR19370">
    <property type="entry name" value="NADH-CYTOCHROME B5 REDUCTASE"/>
    <property type="match status" value="1"/>
</dbReference>
<evidence type="ECO:0000256" key="1">
    <source>
        <dbReference type="ARBA" id="ARBA00001974"/>
    </source>
</evidence>
<dbReference type="Pfam" id="PF00970">
    <property type="entry name" value="FAD_binding_6"/>
    <property type="match status" value="1"/>
</dbReference>
<dbReference type="Gene3D" id="1.10.540.10">
    <property type="entry name" value="Acyl-CoA dehydrogenase/oxidase, N-terminal domain"/>
    <property type="match status" value="1"/>
</dbReference>
<sequence>MEIQTLSDKTELICVQAKRNIAPRDVYPLKRGPASPSTIKMQYSFRDNKAFVIKYRSIQMLFAMAKAWGKGEFWGLSADYDPDWILTEEQKQLREKLIDLCRKKIRPHAIHCDRTYEYPRESLNAMAELGLLGLIVPKELGGLGQDHVCSVMVCETLARYGCPSTAMVYTMHLGACSTLLFRYHNNPRVKDLLRRLDKDKLVGTLSYSDPATGGHFWFPLSSKVKVLSQDTIQLLKYGSWATSAGHADWYCIQTVSPNFGGDYSNLSCFLVYLDEVRASTDDWSALGMHGNQSGPLIVEGKFGLDRMVGPVGDGQMSNDECVDPYFLMNSSACWNGISLACMDVGKKHVTRKAHADVGMRVCDYPTIQDYFGESMCETNMSRALLFMIAQALDGCTNHNDWTLHSDLTFGPRTAYLHWLWQCKFSAAKNVNNVSDVMLHSCGGSAYKTELGLERLLRDGKAGWVMGPSNEVLRQFVGKTVLLGLEEIDYWEQRCNERSLHHELKKMNLDDRRKLAKKLLEEADAEERGDVKHPYQESDFENPFNTKPPTYNAKAIVGSDGVSHAPAMNPDNWTALKLLSQTDLSDRMASFVFALPKPTDHMGCLPGQYLLVRVNIKGKEQTRYFSPVSRPNDYGRVELVLRFETQGAMSQHFKALKPGDEVEFQGPCGGFEYEPNQLDELTLLASGGGITPGMQLIRCIMNNPKDKTRIKLIYFSENCNEILYREELDQYAGRDNRLNIVYTLGETPEEWEGEEGFIDTSMIDKHVTKPNGIKFKIVMCGGPTMSIGCLHSLRSLGFPSDCVFIYGQFGTEQIRTVYGRNVKLSGHRCDNVL</sequence>
<proteinExistence type="inferred from homology"/>
<evidence type="ECO:0000313" key="9">
    <source>
        <dbReference type="EMBL" id="CAL4099556.1"/>
    </source>
</evidence>
<comment type="caution">
    <text evidence="9">The sequence shown here is derived from an EMBL/GenBank/DDBJ whole genome shotgun (WGS) entry which is preliminary data.</text>
</comment>
<feature type="binding site" evidence="6">
    <location>
        <position position="690"/>
    </location>
    <ligand>
        <name>FAD</name>
        <dbReference type="ChEBI" id="CHEBI:57692"/>
    </ligand>
</feature>
<reference evidence="9 10" key="1">
    <citation type="submission" date="2024-05" db="EMBL/GenBank/DDBJ databases">
        <authorList>
            <person name="Wallberg A."/>
        </authorList>
    </citation>
    <scope>NUCLEOTIDE SEQUENCE [LARGE SCALE GENOMIC DNA]</scope>
</reference>
<comment type="cofactor">
    <cofactor evidence="1 6">
        <name>FAD</name>
        <dbReference type="ChEBI" id="CHEBI:57692"/>
    </cofactor>
</comment>
<feature type="binding site" evidence="6">
    <location>
        <position position="622"/>
    </location>
    <ligand>
        <name>FAD</name>
        <dbReference type="ChEBI" id="CHEBI:57692"/>
    </ligand>
</feature>
<evidence type="ECO:0000256" key="6">
    <source>
        <dbReference type="PIRSR" id="PIRSR601834-1"/>
    </source>
</evidence>
<dbReference type="GO" id="GO:0050660">
    <property type="term" value="F:flavin adenine dinucleotide binding"/>
    <property type="evidence" value="ECO:0007669"/>
    <property type="project" value="InterPro"/>
</dbReference>
<feature type="compositionally biased region" description="Basic and acidic residues" evidence="7">
    <location>
        <begin position="525"/>
        <end position="535"/>
    </location>
</feature>
<dbReference type="InterPro" id="IPR013786">
    <property type="entry name" value="AcylCoA_DH/ox_N"/>
</dbReference>
<dbReference type="InterPro" id="IPR039261">
    <property type="entry name" value="FNR_nucleotide-bd"/>
</dbReference>
<dbReference type="InterPro" id="IPR036250">
    <property type="entry name" value="AcylCo_DH-like_C"/>
</dbReference>
<evidence type="ECO:0000259" key="8">
    <source>
        <dbReference type="PROSITE" id="PS51384"/>
    </source>
</evidence>
<gene>
    <name evidence="9" type="ORF">MNOR_LOCUS16524</name>
</gene>
<evidence type="ECO:0000256" key="3">
    <source>
        <dbReference type="ARBA" id="ARBA00022630"/>
    </source>
</evidence>
<accession>A0AAV2QSB9</accession>
<dbReference type="SUPFAM" id="SSF56645">
    <property type="entry name" value="Acyl-CoA dehydrogenase NM domain-like"/>
    <property type="match status" value="1"/>
</dbReference>
<dbReference type="InterPro" id="IPR001834">
    <property type="entry name" value="CBR-like"/>
</dbReference>
<dbReference type="GO" id="GO:0016627">
    <property type="term" value="F:oxidoreductase activity, acting on the CH-CH group of donors"/>
    <property type="evidence" value="ECO:0007669"/>
    <property type="project" value="InterPro"/>
</dbReference>
<dbReference type="InterPro" id="IPR017927">
    <property type="entry name" value="FAD-bd_FR_type"/>
</dbReference>
<protein>
    <recommendedName>
        <fullName evidence="8">FAD-binding FR-type domain-containing protein</fullName>
    </recommendedName>
</protein>
<name>A0AAV2QSB9_MEGNR</name>
<keyword evidence="10" id="KW-1185">Reference proteome</keyword>
<dbReference type="PROSITE" id="PS51384">
    <property type="entry name" value="FAD_FR"/>
    <property type="match status" value="1"/>
</dbReference>
<feature type="binding site" evidence="6">
    <location>
        <position position="648"/>
    </location>
    <ligand>
        <name>FAD</name>
        <dbReference type="ChEBI" id="CHEBI:57692"/>
    </ligand>
</feature>
<dbReference type="Pfam" id="PF00441">
    <property type="entry name" value="Acyl-CoA_dh_1"/>
    <property type="match status" value="1"/>
</dbReference>
<dbReference type="CDD" id="cd06183">
    <property type="entry name" value="cyt_b5_reduct_like"/>
    <property type="match status" value="1"/>
</dbReference>
<dbReference type="Gene3D" id="2.40.110.10">
    <property type="entry name" value="Butyryl-CoA Dehydrogenase, subunit A, domain 2"/>
    <property type="match status" value="1"/>
</dbReference>
<feature type="region of interest" description="Disordered" evidence="7">
    <location>
        <begin position="525"/>
        <end position="546"/>
    </location>
</feature>